<comment type="caution">
    <text evidence="1">The sequence shown here is derived from an EMBL/GenBank/DDBJ whole genome shotgun (WGS) entry which is preliminary data.</text>
</comment>
<dbReference type="EMBL" id="LUEZ02000044">
    <property type="protein sequence ID" value="RDB24466.1"/>
    <property type="molecule type" value="Genomic_DNA"/>
</dbReference>
<evidence type="ECO:0000313" key="1">
    <source>
        <dbReference type="EMBL" id="RDB24466.1"/>
    </source>
</evidence>
<dbReference type="AlphaFoldDB" id="A0A369K0H3"/>
<gene>
    <name evidence="1" type="ORF">Hypma_008359</name>
</gene>
<sequence>SPIPSDPSHPTRTTLDPRTNHWSSYLFLTLAAHQCLPAVSCLRWSRIPAYIHPRGAQVKADSWRVQVFKFLSWELAILSPRSLSADELRTCGELLKTPRVLVYRNSSLNWVDDILVKMPSTGRVHFVFRLSDIDVEEGFVQRTTSVDRGVEMACSVGISRCFSRRCGEPTPNPMEKASDAFHVMATGTTQKVHESGVRRS</sequence>
<dbReference type="Proteomes" id="UP000076154">
    <property type="component" value="Unassembled WGS sequence"/>
</dbReference>
<protein>
    <submittedName>
        <fullName evidence="1">Uncharacterized protein</fullName>
    </submittedName>
</protein>
<keyword evidence="2" id="KW-1185">Reference proteome</keyword>
<feature type="non-terminal residue" evidence="1">
    <location>
        <position position="200"/>
    </location>
</feature>
<organism evidence="1 2">
    <name type="scientific">Hypsizygus marmoreus</name>
    <name type="common">White beech mushroom</name>
    <name type="synonym">Agaricus marmoreus</name>
    <dbReference type="NCBI Taxonomy" id="39966"/>
    <lineage>
        <taxon>Eukaryota</taxon>
        <taxon>Fungi</taxon>
        <taxon>Dikarya</taxon>
        <taxon>Basidiomycota</taxon>
        <taxon>Agaricomycotina</taxon>
        <taxon>Agaricomycetes</taxon>
        <taxon>Agaricomycetidae</taxon>
        <taxon>Agaricales</taxon>
        <taxon>Tricholomatineae</taxon>
        <taxon>Lyophyllaceae</taxon>
        <taxon>Hypsizygus</taxon>
    </lineage>
</organism>
<accession>A0A369K0H3</accession>
<reference evidence="1" key="1">
    <citation type="submission" date="2018-04" db="EMBL/GenBank/DDBJ databases">
        <title>Whole genome sequencing of Hypsizygus marmoreus.</title>
        <authorList>
            <person name="Choi I.-G."/>
            <person name="Min B."/>
            <person name="Kim J.-G."/>
            <person name="Kim S."/>
            <person name="Oh Y.-L."/>
            <person name="Kong W.-S."/>
            <person name="Park H."/>
            <person name="Jeong J."/>
            <person name="Song E.-S."/>
        </authorList>
    </citation>
    <scope>NUCLEOTIDE SEQUENCE [LARGE SCALE GENOMIC DNA]</scope>
    <source>
        <strain evidence="1">51987-8</strain>
    </source>
</reference>
<evidence type="ECO:0000313" key="2">
    <source>
        <dbReference type="Proteomes" id="UP000076154"/>
    </source>
</evidence>
<proteinExistence type="predicted"/>
<name>A0A369K0H3_HYPMA</name>
<feature type="non-terminal residue" evidence="1">
    <location>
        <position position="1"/>
    </location>
</feature>
<dbReference type="InParanoid" id="A0A369K0H3"/>